<keyword evidence="8" id="KW-1185">Reference proteome</keyword>
<name>A0A2A2LP69_9BILA</name>
<feature type="disulfide bond" evidence="2">
    <location>
        <begin position="121"/>
        <end position="139"/>
    </location>
</feature>
<dbReference type="EMBL" id="LIAE01006535">
    <property type="protein sequence ID" value="PAV88031.1"/>
    <property type="molecule type" value="Genomic_DNA"/>
</dbReference>
<dbReference type="PANTHER" id="PTHR19143:SF444">
    <property type="entry name" value="PROTEIN SCABROUS"/>
    <property type="match status" value="1"/>
</dbReference>
<dbReference type="InterPro" id="IPR019835">
    <property type="entry name" value="SWIB_domain"/>
</dbReference>
<evidence type="ECO:0000256" key="1">
    <source>
        <dbReference type="ARBA" id="ARBA00023157"/>
    </source>
</evidence>
<keyword evidence="4" id="KW-0732">Signal</keyword>
<dbReference type="CDD" id="cd10567">
    <property type="entry name" value="SWIB-MDM2_like"/>
    <property type="match status" value="1"/>
</dbReference>
<evidence type="ECO:0000256" key="2">
    <source>
        <dbReference type="PROSITE-ProRule" id="PRU00124"/>
    </source>
</evidence>
<dbReference type="PROSITE" id="PS51925">
    <property type="entry name" value="SWIB_MDM2"/>
    <property type="match status" value="1"/>
</dbReference>
<dbReference type="Gene3D" id="3.90.215.10">
    <property type="entry name" value="Gamma Fibrinogen, chain A, domain 1"/>
    <property type="match status" value="1"/>
</dbReference>
<dbReference type="SMART" id="SM00151">
    <property type="entry name" value="SWIB"/>
    <property type="match status" value="1"/>
</dbReference>
<dbReference type="Pfam" id="PF00057">
    <property type="entry name" value="Ldl_recept_a"/>
    <property type="match status" value="1"/>
</dbReference>
<evidence type="ECO:0000256" key="4">
    <source>
        <dbReference type="SAM" id="SignalP"/>
    </source>
</evidence>
<dbReference type="PANTHER" id="PTHR19143">
    <property type="entry name" value="FIBRINOGEN/TENASCIN/ANGIOPOEITIN"/>
    <property type="match status" value="1"/>
</dbReference>
<dbReference type="OrthoDB" id="6514358at2759"/>
<dbReference type="Gene3D" id="4.10.400.10">
    <property type="entry name" value="Low-density Lipoprotein Receptor"/>
    <property type="match status" value="2"/>
</dbReference>
<dbReference type="SUPFAM" id="SSF57424">
    <property type="entry name" value="LDL receptor-like module"/>
    <property type="match status" value="2"/>
</dbReference>
<feature type="region of interest" description="Disordered" evidence="3">
    <location>
        <begin position="592"/>
        <end position="628"/>
    </location>
</feature>
<comment type="caution">
    <text evidence="7">The sequence shown here is derived from an EMBL/GenBank/DDBJ whole genome shotgun (WGS) entry which is preliminary data.</text>
</comment>
<organism evidence="7 8">
    <name type="scientific">Diploscapter pachys</name>
    <dbReference type="NCBI Taxonomy" id="2018661"/>
    <lineage>
        <taxon>Eukaryota</taxon>
        <taxon>Metazoa</taxon>
        <taxon>Ecdysozoa</taxon>
        <taxon>Nematoda</taxon>
        <taxon>Chromadorea</taxon>
        <taxon>Rhabditida</taxon>
        <taxon>Rhabditina</taxon>
        <taxon>Rhabditomorpha</taxon>
        <taxon>Rhabditoidea</taxon>
        <taxon>Rhabditidae</taxon>
        <taxon>Diploscapter</taxon>
    </lineage>
</organism>
<keyword evidence="1 2" id="KW-1015">Disulfide bond</keyword>
<evidence type="ECO:0000259" key="5">
    <source>
        <dbReference type="PROSITE" id="PS51406"/>
    </source>
</evidence>
<accession>A0A2A2LP69</accession>
<sequence length="628" mass="70039">MSLSILLSVLILFFVYAEKPIPSGEHLCSEPNTVKCARTHNCVLQKWLMDGRDDCGDGSDEDPCNSGIIKCAPPPTEPQPTQERPEPETALVTTEGRMKPTDPDRPEKVNASECDSGYFRCMDGICLDETLVLDGQKDCTNGDDEDFCKMHDDVCIDTQPCSYQPDISAFGCGCPKGFKREDPGICRPENGPKFASNCYSLKYLYPNAKSGVKKLTKPTGEGCFNAYCDMESEGTLIFLRHTSPESNFNRSLSEYSTGFTNGEDFWLGLETLHLLTARPQLCSYDLIVNLTFSRSANKVLLRYSNFAVKNKANQYLLSLGPYNSKDEVAVDHLVSARGQKFLTYDTFAGLCKMSTGWWTVCVDCGKTAPTNRFFSASASESSPVKKEPVKSEKKEKDSSDSDSDSDHGIASTDRVRATPKGRKRATISPSADVLDEPPRKRAAAKKAEFVLTKSTRIKKRNEKKKAARGSSDNSGRFGRMTSLCLLSDDLQNVLDNGKKFMKRCDVMKAMWGYIREHDLLDPKDKRFALTDEKLKPLFQKKARFRAFSMMKDLSKHIWDPKDLDEEVQQEALAEQNRLRTLMEEKEKEEIAKIRARIDGDDDEAGENGKGKAEEGDGDVPVSDGSDSD</sequence>
<evidence type="ECO:0000256" key="3">
    <source>
        <dbReference type="SAM" id="MobiDB-lite"/>
    </source>
</evidence>
<feature type="signal peptide" evidence="4">
    <location>
        <begin position="1"/>
        <end position="17"/>
    </location>
</feature>
<dbReference type="PRINTS" id="PR00261">
    <property type="entry name" value="LDLRECEPTOR"/>
</dbReference>
<feature type="compositionally biased region" description="Low complexity" evidence="3">
    <location>
        <begin position="618"/>
        <end position="628"/>
    </location>
</feature>
<dbReference type="InterPro" id="IPR014716">
    <property type="entry name" value="Fibrinogen_a/b/g_C_1"/>
</dbReference>
<feature type="disulfide bond" evidence="2">
    <location>
        <begin position="114"/>
        <end position="126"/>
    </location>
</feature>
<dbReference type="SMART" id="SM00186">
    <property type="entry name" value="FBG"/>
    <property type="match status" value="1"/>
</dbReference>
<feature type="compositionally biased region" description="Basic and acidic residues" evidence="3">
    <location>
        <begin position="96"/>
        <end position="110"/>
    </location>
</feature>
<feature type="chain" id="PRO_5012945992" evidence="4">
    <location>
        <begin position="18"/>
        <end position="628"/>
    </location>
</feature>
<dbReference type="InterPro" id="IPR036885">
    <property type="entry name" value="SWIB_MDM2_dom_sf"/>
</dbReference>
<feature type="domain" description="DM2" evidence="6">
    <location>
        <begin position="479"/>
        <end position="559"/>
    </location>
</feature>
<feature type="domain" description="Fibrinogen C-terminal" evidence="5">
    <location>
        <begin position="189"/>
        <end position="365"/>
    </location>
</feature>
<feature type="compositionally biased region" description="Basic and acidic residues" evidence="3">
    <location>
        <begin position="383"/>
        <end position="407"/>
    </location>
</feature>
<dbReference type="Pfam" id="PF02201">
    <property type="entry name" value="SWIB"/>
    <property type="match status" value="1"/>
</dbReference>
<reference evidence="7 8" key="1">
    <citation type="journal article" date="2017" name="Curr. Biol.">
        <title>Genome architecture and evolution of a unichromosomal asexual nematode.</title>
        <authorList>
            <person name="Fradin H."/>
            <person name="Zegar C."/>
            <person name="Gutwein M."/>
            <person name="Lucas J."/>
            <person name="Kovtun M."/>
            <person name="Corcoran D."/>
            <person name="Baugh L.R."/>
            <person name="Kiontke K."/>
            <person name="Gunsalus K."/>
            <person name="Fitch D.H."/>
            <person name="Piano F."/>
        </authorList>
    </citation>
    <scope>NUCLEOTIDE SEQUENCE [LARGE SCALE GENOMIC DNA]</scope>
    <source>
        <strain evidence="7">PF1309</strain>
    </source>
</reference>
<dbReference type="InterPro" id="IPR002172">
    <property type="entry name" value="LDrepeatLR_classA_rpt"/>
</dbReference>
<evidence type="ECO:0000313" key="8">
    <source>
        <dbReference type="Proteomes" id="UP000218231"/>
    </source>
</evidence>
<dbReference type="SUPFAM" id="SSF47592">
    <property type="entry name" value="SWIB/MDM2 domain"/>
    <property type="match status" value="1"/>
</dbReference>
<dbReference type="InterPro" id="IPR050373">
    <property type="entry name" value="Fibrinogen_C-term_domain"/>
</dbReference>
<dbReference type="InterPro" id="IPR002181">
    <property type="entry name" value="Fibrinogen_a/b/g_C_dom"/>
</dbReference>
<evidence type="ECO:0000259" key="6">
    <source>
        <dbReference type="PROSITE" id="PS51925"/>
    </source>
</evidence>
<gene>
    <name evidence="7" type="ORF">WR25_20284</name>
</gene>
<dbReference type="AlphaFoldDB" id="A0A2A2LP69"/>
<proteinExistence type="predicted"/>
<dbReference type="InterPro" id="IPR036056">
    <property type="entry name" value="Fibrinogen-like_C"/>
</dbReference>
<dbReference type="Pfam" id="PF00147">
    <property type="entry name" value="Fibrinogen_C"/>
    <property type="match status" value="1"/>
</dbReference>
<dbReference type="SUPFAM" id="SSF56496">
    <property type="entry name" value="Fibrinogen C-terminal domain-like"/>
    <property type="match status" value="1"/>
</dbReference>
<dbReference type="CDD" id="cd00112">
    <property type="entry name" value="LDLa"/>
    <property type="match status" value="2"/>
</dbReference>
<dbReference type="InterPro" id="IPR036055">
    <property type="entry name" value="LDL_receptor-like_sf"/>
</dbReference>
<comment type="caution">
    <text evidence="2">Lacks conserved residue(s) required for the propagation of feature annotation.</text>
</comment>
<dbReference type="InterPro" id="IPR003121">
    <property type="entry name" value="SWIB_MDM2_domain"/>
</dbReference>
<dbReference type="GO" id="GO:0005615">
    <property type="term" value="C:extracellular space"/>
    <property type="evidence" value="ECO:0007669"/>
    <property type="project" value="TreeGrafter"/>
</dbReference>
<evidence type="ECO:0000313" key="7">
    <source>
        <dbReference type="EMBL" id="PAV88031.1"/>
    </source>
</evidence>
<dbReference type="Gene3D" id="1.10.245.10">
    <property type="entry name" value="SWIB/MDM2 domain"/>
    <property type="match status" value="1"/>
</dbReference>
<dbReference type="SMART" id="SM00192">
    <property type="entry name" value="LDLa"/>
    <property type="match status" value="2"/>
</dbReference>
<dbReference type="PROSITE" id="PS51406">
    <property type="entry name" value="FIBRINOGEN_C_2"/>
    <property type="match status" value="1"/>
</dbReference>
<feature type="region of interest" description="Disordered" evidence="3">
    <location>
        <begin position="375"/>
        <end position="474"/>
    </location>
</feature>
<dbReference type="PROSITE" id="PS50068">
    <property type="entry name" value="LDLRA_2"/>
    <property type="match status" value="2"/>
</dbReference>
<feature type="region of interest" description="Disordered" evidence="3">
    <location>
        <begin position="66"/>
        <end position="110"/>
    </location>
</feature>
<feature type="compositionally biased region" description="Basic residues" evidence="3">
    <location>
        <begin position="455"/>
        <end position="467"/>
    </location>
</feature>
<protein>
    <submittedName>
        <fullName evidence="7">Uncharacterized protein</fullName>
    </submittedName>
</protein>
<dbReference type="Proteomes" id="UP000218231">
    <property type="component" value="Unassembled WGS sequence"/>
</dbReference>